<organism evidence="9 10">
    <name type="scientific">Oldenlandia corymbosa var. corymbosa</name>
    <dbReference type="NCBI Taxonomy" id="529605"/>
    <lineage>
        <taxon>Eukaryota</taxon>
        <taxon>Viridiplantae</taxon>
        <taxon>Streptophyta</taxon>
        <taxon>Embryophyta</taxon>
        <taxon>Tracheophyta</taxon>
        <taxon>Spermatophyta</taxon>
        <taxon>Magnoliopsida</taxon>
        <taxon>eudicotyledons</taxon>
        <taxon>Gunneridae</taxon>
        <taxon>Pentapetalae</taxon>
        <taxon>asterids</taxon>
        <taxon>lamiids</taxon>
        <taxon>Gentianales</taxon>
        <taxon>Rubiaceae</taxon>
        <taxon>Rubioideae</taxon>
        <taxon>Spermacoceae</taxon>
        <taxon>Hedyotis-Oldenlandia complex</taxon>
        <taxon>Oldenlandia</taxon>
    </lineage>
</organism>
<dbReference type="GO" id="GO:0005886">
    <property type="term" value="C:plasma membrane"/>
    <property type="evidence" value="ECO:0007669"/>
    <property type="project" value="TreeGrafter"/>
</dbReference>
<reference evidence="9" key="1">
    <citation type="submission" date="2023-03" db="EMBL/GenBank/DDBJ databases">
        <authorList>
            <person name="Julca I."/>
        </authorList>
    </citation>
    <scope>NUCLEOTIDE SEQUENCE</scope>
</reference>
<evidence type="ECO:0000256" key="2">
    <source>
        <dbReference type="ARBA" id="ARBA00022692"/>
    </source>
</evidence>
<keyword evidence="3" id="KW-0677">Repeat</keyword>
<dbReference type="SMART" id="SM00248">
    <property type="entry name" value="ANK"/>
    <property type="match status" value="4"/>
</dbReference>
<dbReference type="InterPro" id="IPR002110">
    <property type="entry name" value="Ankyrin_rpt"/>
</dbReference>
<evidence type="ECO:0000256" key="3">
    <source>
        <dbReference type="ARBA" id="ARBA00022737"/>
    </source>
</evidence>
<protein>
    <submittedName>
        <fullName evidence="9">OLC1v1025066C2</fullName>
    </submittedName>
</protein>
<gene>
    <name evidence="9" type="ORF">OLC1_LOCUS2496</name>
</gene>
<keyword evidence="4 7" id="KW-1133">Transmembrane helix</keyword>
<dbReference type="AlphaFoldDB" id="A0AAV1C601"/>
<comment type="subcellular location">
    <subcellularLocation>
        <location evidence="1">Membrane</location>
        <topology evidence="1">Multi-pass membrane protein</topology>
    </subcellularLocation>
</comment>
<evidence type="ECO:0000256" key="7">
    <source>
        <dbReference type="SAM" id="Phobius"/>
    </source>
</evidence>
<feature type="domain" description="PGG" evidence="8">
    <location>
        <begin position="226"/>
        <end position="337"/>
    </location>
</feature>
<dbReference type="PANTHER" id="PTHR24186:SF37">
    <property type="entry name" value="PGG DOMAIN-CONTAINING PROTEIN"/>
    <property type="match status" value="1"/>
</dbReference>
<proteinExistence type="predicted"/>
<dbReference type="InterPro" id="IPR026961">
    <property type="entry name" value="PGG_dom"/>
</dbReference>
<name>A0AAV1C601_OLDCO</name>
<feature type="transmembrane region" description="Helical" evidence="7">
    <location>
        <begin position="358"/>
        <end position="381"/>
    </location>
</feature>
<keyword evidence="6 7" id="KW-0472">Membrane</keyword>
<feature type="transmembrane region" description="Helical" evidence="7">
    <location>
        <begin position="317"/>
        <end position="343"/>
    </location>
</feature>
<dbReference type="Proteomes" id="UP001161247">
    <property type="component" value="Chromosome 1"/>
</dbReference>
<evidence type="ECO:0000256" key="6">
    <source>
        <dbReference type="ARBA" id="ARBA00023136"/>
    </source>
</evidence>
<dbReference type="Gene3D" id="1.25.40.20">
    <property type="entry name" value="Ankyrin repeat-containing domain"/>
    <property type="match status" value="1"/>
</dbReference>
<keyword evidence="10" id="KW-1185">Reference proteome</keyword>
<evidence type="ECO:0000256" key="4">
    <source>
        <dbReference type="ARBA" id="ARBA00022989"/>
    </source>
</evidence>
<feature type="transmembrane region" description="Helical" evidence="7">
    <location>
        <begin position="291"/>
        <end position="310"/>
    </location>
</feature>
<evidence type="ECO:0000313" key="9">
    <source>
        <dbReference type="EMBL" id="CAI9090315.1"/>
    </source>
</evidence>
<keyword evidence="2 7" id="KW-0812">Transmembrane</keyword>
<evidence type="ECO:0000256" key="5">
    <source>
        <dbReference type="ARBA" id="ARBA00023043"/>
    </source>
</evidence>
<keyword evidence="5" id="KW-0040">ANK repeat</keyword>
<dbReference type="EMBL" id="OX459118">
    <property type="protein sequence ID" value="CAI9090315.1"/>
    <property type="molecule type" value="Genomic_DNA"/>
</dbReference>
<evidence type="ECO:0000256" key="1">
    <source>
        <dbReference type="ARBA" id="ARBA00004141"/>
    </source>
</evidence>
<evidence type="ECO:0000313" key="10">
    <source>
        <dbReference type="Proteomes" id="UP001161247"/>
    </source>
</evidence>
<evidence type="ECO:0000259" key="8">
    <source>
        <dbReference type="Pfam" id="PF13962"/>
    </source>
</evidence>
<accession>A0AAV1C601</accession>
<dbReference type="InterPro" id="IPR036770">
    <property type="entry name" value="Ankyrin_rpt-contain_sf"/>
</dbReference>
<sequence length="396" mass="44741">MDKRLYDAAIRGDSAVLSQLLEEDPYLFDRTYLNCDDMFNLLHISAMLGHEDFAQAILQMNYSASSYDMCFARDRDGRNPVHLAAIHGKLNFLELIRHHDGLMQAALEKADGGGTVLHLCVKHNQLEALKLLLQIFIDGNFVGAKNEDGMNILHLALENNQNQRRREIIAYLIENTRGIINLKNAKGKTALDLYRAQHHADYRIEHAFSRSRAIRSDPFLGNMVNNIDKNKSAIMVVASIIATMAFQAMVNPPGGFWQDDLLEGPRPHLAGQSVIAQTHPLYYKILIRTNSAAFISSLSTITLLLVSGLVRSPKTQYFVLVLEFIAIWMSGVCISLACGYTYMVVVPESLIWRPSSKVAFISILLYWILLPFVCIAVLYIFDFLMRRRSAEAYQLD</sequence>
<dbReference type="Pfam" id="PF13962">
    <property type="entry name" value="PGG"/>
    <property type="match status" value="1"/>
</dbReference>
<dbReference type="PANTHER" id="PTHR24186">
    <property type="entry name" value="PROTEIN PHOSPHATASE 1 REGULATORY SUBUNIT"/>
    <property type="match status" value="1"/>
</dbReference>
<dbReference type="SUPFAM" id="SSF48403">
    <property type="entry name" value="Ankyrin repeat"/>
    <property type="match status" value="1"/>
</dbReference>
<dbReference type="Pfam" id="PF12796">
    <property type="entry name" value="Ank_2"/>
    <property type="match status" value="1"/>
</dbReference>
<feature type="transmembrane region" description="Helical" evidence="7">
    <location>
        <begin position="232"/>
        <end position="250"/>
    </location>
</feature>